<name>A0ABN4GGL8_9ACTN</name>
<keyword evidence="1" id="KW-1133">Transmembrane helix</keyword>
<dbReference type="RefSeq" id="WP_244189328.1">
    <property type="nucleotide sequence ID" value="NZ_CP011497.1"/>
</dbReference>
<organism evidence="3 4">
    <name type="scientific">Streptomyces incarnatus</name>
    <dbReference type="NCBI Taxonomy" id="665007"/>
    <lineage>
        <taxon>Bacteria</taxon>
        <taxon>Bacillati</taxon>
        <taxon>Actinomycetota</taxon>
        <taxon>Actinomycetes</taxon>
        <taxon>Kitasatosporales</taxon>
        <taxon>Streptomycetaceae</taxon>
        <taxon>Streptomyces</taxon>
    </lineage>
</organism>
<dbReference type="EMBL" id="CP011497">
    <property type="protein sequence ID" value="AKJ10491.1"/>
    <property type="molecule type" value="Genomic_DNA"/>
</dbReference>
<dbReference type="PROSITE" id="PS51257">
    <property type="entry name" value="PROKAR_LIPOPROTEIN"/>
    <property type="match status" value="1"/>
</dbReference>
<accession>A0ABN4GGL8</accession>
<reference evidence="3 4" key="1">
    <citation type="journal article" date="2015" name="ISME J.">
        <title>Draft Genome Sequence of Streptomyces incarnatus NRRL8089, which Produces the Nucleoside Antibiotic Sinefungin.</title>
        <authorList>
            <person name="Oshima K."/>
            <person name="Hattori M."/>
            <person name="Shimizu H."/>
            <person name="Fukuda K."/>
            <person name="Nemoto M."/>
            <person name="Inagaki K."/>
            <person name="Tamura T."/>
        </authorList>
    </citation>
    <scope>NUCLEOTIDE SEQUENCE [LARGE SCALE GENOMIC DNA]</scope>
    <source>
        <strain evidence="3 4">NRRL 8089</strain>
    </source>
</reference>
<feature type="transmembrane region" description="Helical" evidence="1">
    <location>
        <begin position="52"/>
        <end position="73"/>
    </location>
</feature>
<sequence length="74" mass="8047">MIIRGVLCLLLLLAVSACTAVACGYRGADVWVWDWADAVRTPYGKTWRSLTTMRICFGIAGVFLLAGALRILVS</sequence>
<protein>
    <recommendedName>
        <fullName evidence="5">Lipoprotein</fullName>
    </recommendedName>
</protein>
<keyword evidence="2" id="KW-0732">Signal</keyword>
<evidence type="ECO:0008006" key="5">
    <source>
        <dbReference type="Google" id="ProtNLM"/>
    </source>
</evidence>
<keyword evidence="1" id="KW-0812">Transmembrane</keyword>
<evidence type="ECO:0000256" key="2">
    <source>
        <dbReference type="SAM" id="SignalP"/>
    </source>
</evidence>
<proteinExistence type="predicted"/>
<dbReference type="Proteomes" id="UP000035366">
    <property type="component" value="Chromosome"/>
</dbReference>
<keyword evidence="4" id="KW-1185">Reference proteome</keyword>
<feature type="signal peptide" evidence="2">
    <location>
        <begin position="1"/>
        <end position="22"/>
    </location>
</feature>
<evidence type="ECO:0000313" key="4">
    <source>
        <dbReference type="Proteomes" id="UP000035366"/>
    </source>
</evidence>
<feature type="chain" id="PRO_5046453969" description="Lipoprotein" evidence="2">
    <location>
        <begin position="23"/>
        <end position="74"/>
    </location>
</feature>
<evidence type="ECO:0000313" key="3">
    <source>
        <dbReference type="EMBL" id="AKJ10491.1"/>
    </source>
</evidence>
<evidence type="ECO:0000256" key="1">
    <source>
        <dbReference type="SAM" id="Phobius"/>
    </source>
</evidence>
<keyword evidence="1" id="KW-0472">Membrane</keyword>
<gene>
    <name evidence="3" type="ORF">ABB07_10815</name>
</gene>